<evidence type="ECO:0000313" key="2">
    <source>
        <dbReference type="Proteomes" id="UP000078492"/>
    </source>
</evidence>
<dbReference type="SMART" id="SM00700">
    <property type="entry name" value="JHBP"/>
    <property type="match status" value="1"/>
</dbReference>
<evidence type="ECO:0000313" key="1">
    <source>
        <dbReference type="EMBL" id="KYN22221.1"/>
    </source>
</evidence>
<name>A0A151JAP6_9HYME</name>
<proteinExistence type="predicted"/>
<dbReference type="PANTHER" id="PTHR11008:SF9">
    <property type="entry name" value="PROTEIN TAKEOUT-LIKE PROTEIN"/>
    <property type="match status" value="1"/>
</dbReference>
<dbReference type="EMBL" id="KQ979226">
    <property type="protein sequence ID" value="KYN22221.1"/>
    <property type="molecule type" value="Genomic_DNA"/>
</dbReference>
<accession>A0A151JAP6</accession>
<dbReference type="InterPro" id="IPR038606">
    <property type="entry name" value="To_sf"/>
</dbReference>
<gene>
    <name evidence="1" type="ORF">ALC57_05392</name>
</gene>
<keyword evidence="2" id="KW-1185">Reference proteome</keyword>
<dbReference type="PANTHER" id="PTHR11008">
    <property type="entry name" value="PROTEIN TAKEOUT-LIKE PROTEIN"/>
    <property type="match status" value="1"/>
</dbReference>
<dbReference type="Gene3D" id="3.15.10.30">
    <property type="entry name" value="Haemolymph juvenile hormone binding protein"/>
    <property type="match status" value="2"/>
</dbReference>
<dbReference type="Proteomes" id="UP000078492">
    <property type="component" value="Unassembled WGS sequence"/>
</dbReference>
<dbReference type="InterPro" id="IPR010562">
    <property type="entry name" value="Haemolymph_juvenile_hormone-bd"/>
</dbReference>
<feature type="non-terminal residue" evidence="1">
    <location>
        <position position="1"/>
    </location>
</feature>
<sequence length="340" mass="37887">SLEGLLENFNVSGLASYNVNSAKFKPIDLNAYTDLSWLLITASTNYSLKGNALNYDNYGDGDIKTIMDVGFNLKDRYMQVQTIATKIFLEALNIITIFSTLRRKMKLQVVFGLILICYNARAMRINEPFENSLIQDALEKLKDTMKTGSEKLGIPILDPFKADQLAINVNEDEIKLNANLSMCNANGLSGFDVINGDLNMSEDIVISLHLSWPLVTANTKYDMKGKIDNFELFGNGDIKLSVQNFVLNTTVTFLWDGSLTSYLKIKNINLELSLQKLDFQATGLFKDEETSAILSALISDIAPELIGSEMVTSKIVELVTKKADDFLATKTLLEIIEMLL</sequence>
<dbReference type="AlphaFoldDB" id="A0A151JAP6"/>
<evidence type="ECO:0008006" key="3">
    <source>
        <dbReference type="Google" id="ProtNLM"/>
    </source>
</evidence>
<reference evidence="1 2" key="1">
    <citation type="submission" date="2015-09" db="EMBL/GenBank/DDBJ databases">
        <title>Trachymyrmex cornetzi WGS genome.</title>
        <authorList>
            <person name="Nygaard S."/>
            <person name="Hu H."/>
            <person name="Boomsma J."/>
            <person name="Zhang G."/>
        </authorList>
    </citation>
    <scope>NUCLEOTIDE SEQUENCE [LARGE SCALE GENOMIC DNA]</scope>
    <source>
        <strain evidence="1">Tcor2-1</strain>
        <tissue evidence="1">Whole body</tissue>
    </source>
</reference>
<protein>
    <recommendedName>
        <fullName evidence="3">Circadian clock-controlled protein</fullName>
    </recommendedName>
</protein>
<organism evidence="1 2">
    <name type="scientific">Trachymyrmex cornetzi</name>
    <dbReference type="NCBI Taxonomy" id="471704"/>
    <lineage>
        <taxon>Eukaryota</taxon>
        <taxon>Metazoa</taxon>
        <taxon>Ecdysozoa</taxon>
        <taxon>Arthropoda</taxon>
        <taxon>Hexapoda</taxon>
        <taxon>Insecta</taxon>
        <taxon>Pterygota</taxon>
        <taxon>Neoptera</taxon>
        <taxon>Endopterygota</taxon>
        <taxon>Hymenoptera</taxon>
        <taxon>Apocrita</taxon>
        <taxon>Aculeata</taxon>
        <taxon>Formicoidea</taxon>
        <taxon>Formicidae</taxon>
        <taxon>Myrmicinae</taxon>
        <taxon>Trachymyrmex</taxon>
    </lineage>
</organism>
<dbReference type="Pfam" id="PF06585">
    <property type="entry name" value="JHBP"/>
    <property type="match status" value="1"/>
</dbReference>